<feature type="domain" description="FAD-binding" evidence="4">
    <location>
        <begin position="11"/>
        <end position="357"/>
    </location>
</feature>
<dbReference type="PANTHER" id="PTHR43004:SF19">
    <property type="entry name" value="BINDING MONOOXYGENASE, PUTATIVE (JCVI)-RELATED"/>
    <property type="match status" value="1"/>
</dbReference>
<organism evidence="5 6">
    <name type="scientific">Intrasporangium chromatireducens Q5-1</name>
    <dbReference type="NCBI Taxonomy" id="584657"/>
    <lineage>
        <taxon>Bacteria</taxon>
        <taxon>Bacillati</taxon>
        <taxon>Actinomycetota</taxon>
        <taxon>Actinomycetes</taxon>
        <taxon>Micrococcales</taxon>
        <taxon>Intrasporangiaceae</taxon>
        <taxon>Intrasporangium</taxon>
    </lineage>
</organism>
<dbReference type="InterPro" id="IPR002938">
    <property type="entry name" value="FAD-bd"/>
</dbReference>
<evidence type="ECO:0000259" key="4">
    <source>
        <dbReference type="Pfam" id="PF01494"/>
    </source>
</evidence>
<dbReference type="Proteomes" id="UP000019494">
    <property type="component" value="Unassembled WGS sequence"/>
</dbReference>
<name>W9GF02_9MICO</name>
<dbReference type="Gene3D" id="3.50.50.60">
    <property type="entry name" value="FAD/NAD(P)-binding domain"/>
    <property type="match status" value="1"/>
</dbReference>
<dbReference type="GO" id="GO:0016709">
    <property type="term" value="F:oxidoreductase activity, acting on paired donors, with incorporation or reduction of molecular oxygen, NAD(P)H as one donor, and incorporation of one atom of oxygen"/>
    <property type="evidence" value="ECO:0007669"/>
    <property type="project" value="UniProtKB-ARBA"/>
</dbReference>
<sequence>MSRVRMTSDPVDVLVVGAGPVGLALALDVVAHGGTVRIVERRTDHRRPSRAMMVHPRTLEVLRPLGVVDALLARGDASPAADLHVGRRLVQVELGDLGWRGTAYPHLTMIRQLDVEEVLLAELHARGVEVEWGTGLDPRDGVPVSGTDGVRATVRSSSRAEQVDARFLVGADGTGSTVRQQLGIAWPGRYYAVEVVLADVELCGDVRPGRLQVAVGAEGLVFVFALGEGAPWRILATRPRRAGTPGLGEEPVPTEQLQELLDRAGLDAVVSRVAWSSRIPLQHRLAQRFSAGRVFLVGDAAHSHSPAAAQGMNSGIQDATNLGWKLAHAAAADLGPDSPLVESYQLERRPVARQVLALTDTVFTGEASPALLPRLVRGRLLPLVAPLMPWATSRRPLMSTVLWILSQGWVRYRSSPLSVDRDPGGSGPHPGDRLPETRVVCDGRPTSLHELTAQPGVHVLVSREAAPQPARVARNTMVHRLSSRPGTAVTAVRPDGQVGFRSPTGAGLENWLSLVGK</sequence>
<dbReference type="Gene3D" id="3.30.70.2450">
    <property type="match status" value="1"/>
</dbReference>
<comment type="cofactor">
    <cofactor evidence="1">
        <name>FAD</name>
        <dbReference type="ChEBI" id="CHEBI:57692"/>
    </cofactor>
</comment>
<evidence type="ECO:0000256" key="3">
    <source>
        <dbReference type="ARBA" id="ARBA00022827"/>
    </source>
</evidence>
<dbReference type="GO" id="GO:0071949">
    <property type="term" value="F:FAD binding"/>
    <property type="evidence" value="ECO:0007669"/>
    <property type="project" value="InterPro"/>
</dbReference>
<comment type="caution">
    <text evidence="5">The sequence shown here is derived from an EMBL/GenBank/DDBJ whole genome shotgun (WGS) entry which is preliminary data.</text>
</comment>
<dbReference type="PATRIC" id="fig|584657.3.peg.3505"/>
<keyword evidence="6" id="KW-1185">Reference proteome</keyword>
<evidence type="ECO:0000313" key="5">
    <source>
        <dbReference type="EMBL" id="EWT04620.1"/>
    </source>
</evidence>
<dbReference type="RefSeq" id="WP_034720080.1">
    <property type="nucleotide sequence ID" value="NZ_AWQS01000213.1"/>
</dbReference>
<dbReference type="AlphaFoldDB" id="W9GF02"/>
<reference evidence="6" key="1">
    <citation type="submission" date="2013-08" db="EMBL/GenBank/DDBJ databases">
        <title>Intrasporangium oryzae NRRL B-24470.</title>
        <authorList>
            <person name="Liu H."/>
            <person name="Wang G."/>
        </authorList>
    </citation>
    <scope>NUCLEOTIDE SEQUENCE [LARGE SCALE GENOMIC DNA]</scope>
    <source>
        <strain evidence="6">Q5-1</strain>
    </source>
</reference>
<dbReference type="InterPro" id="IPR050641">
    <property type="entry name" value="RIFMO-like"/>
</dbReference>
<dbReference type="SUPFAM" id="SSF51905">
    <property type="entry name" value="FAD/NAD(P)-binding domain"/>
    <property type="match status" value="1"/>
</dbReference>
<keyword evidence="2" id="KW-0285">Flavoprotein</keyword>
<dbReference type="Pfam" id="PF01494">
    <property type="entry name" value="FAD_binding_3"/>
    <property type="match status" value="1"/>
</dbReference>
<keyword evidence="5" id="KW-0503">Monooxygenase</keyword>
<dbReference type="EMBL" id="AWQS01000213">
    <property type="protein sequence ID" value="EWT04620.1"/>
    <property type="molecule type" value="Genomic_DNA"/>
</dbReference>
<dbReference type="PRINTS" id="PR00420">
    <property type="entry name" value="RNGMNOXGNASE"/>
</dbReference>
<dbReference type="PANTHER" id="PTHR43004">
    <property type="entry name" value="TRK SYSTEM POTASSIUM UPTAKE PROTEIN"/>
    <property type="match status" value="1"/>
</dbReference>
<evidence type="ECO:0000313" key="6">
    <source>
        <dbReference type="Proteomes" id="UP000019494"/>
    </source>
</evidence>
<dbReference type="OrthoDB" id="4246007at2"/>
<keyword evidence="3" id="KW-0274">FAD</keyword>
<evidence type="ECO:0000256" key="2">
    <source>
        <dbReference type="ARBA" id="ARBA00022630"/>
    </source>
</evidence>
<gene>
    <name evidence="5" type="ORF">N864_05285</name>
</gene>
<dbReference type="Gene3D" id="3.40.30.120">
    <property type="match status" value="1"/>
</dbReference>
<dbReference type="InterPro" id="IPR036188">
    <property type="entry name" value="FAD/NAD-bd_sf"/>
</dbReference>
<protein>
    <submittedName>
        <fullName evidence="5">Monooxygenase</fullName>
    </submittedName>
</protein>
<accession>W9GF02</accession>
<evidence type="ECO:0000256" key="1">
    <source>
        <dbReference type="ARBA" id="ARBA00001974"/>
    </source>
</evidence>
<proteinExistence type="predicted"/>
<keyword evidence="5" id="KW-0560">Oxidoreductase</keyword>